<protein>
    <recommendedName>
        <fullName evidence="1">ATP synthase protein I</fullName>
    </recommendedName>
</protein>
<gene>
    <name evidence="4" type="ORF">D1223_03525</name>
</gene>
<dbReference type="Proteomes" id="UP000266385">
    <property type="component" value="Unassembled WGS sequence"/>
</dbReference>
<evidence type="ECO:0000256" key="1">
    <source>
        <dbReference type="PIRNR" id="PIRNR032126"/>
    </source>
</evidence>
<dbReference type="OrthoDB" id="15401at2"/>
<feature type="transmembrane region" description="Helical" evidence="3">
    <location>
        <begin position="86"/>
        <end position="106"/>
    </location>
</feature>
<keyword evidence="1 3" id="KW-0472">Membrane</keyword>
<keyword evidence="1" id="KW-0813">Transport</keyword>
<comment type="function">
    <text evidence="1">A possible function for this protein is to guide the assembly of the membrane sector of the ATPase enzyme complex.</text>
</comment>
<proteinExistence type="inferred from homology"/>
<comment type="similarity">
    <text evidence="1">Belongs to the bacterial AtpI family.</text>
</comment>
<keyword evidence="1" id="KW-0375">Hydrogen ion transport</keyword>
<keyword evidence="3" id="KW-0812">Transmembrane</keyword>
<dbReference type="InterPro" id="IPR016989">
    <property type="entry name" value="Atp1_alphaprobac"/>
</dbReference>
<feature type="transmembrane region" description="Helical" evidence="3">
    <location>
        <begin position="62"/>
        <end position="80"/>
    </location>
</feature>
<accession>A0A399RMM8</accession>
<feature type="coiled-coil region" evidence="2">
    <location>
        <begin position="17"/>
        <end position="46"/>
    </location>
</feature>
<dbReference type="GO" id="GO:1902600">
    <property type="term" value="P:proton transmembrane transport"/>
    <property type="evidence" value="ECO:0007669"/>
    <property type="project" value="UniProtKB-KW"/>
</dbReference>
<evidence type="ECO:0000313" key="5">
    <source>
        <dbReference type="Proteomes" id="UP000266385"/>
    </source>
</evidence>
<dbReference type="PIRSF" id="PIRSF032126">
    <property type="entry name" value="F0F1_ATP_synthase_subunit_I"/>
    <property type="match status" value="1"/>
</dbReference>
<keyword evidence="2" id="KW-0175">Coiled coil</keyword>
<comment type="caution">
    <text evidence="4">The sequence shown here is derived from an EMBL/GenBank/DDBJ whole genome shotgun (WGS) entry which is preliminary data.</text>
</comment>
<evidence type="ECO:0000256" key="3">
    <source>
        <dbReference type="SAM" id="Phobius"/>
    </source>
</evidence>
<evidence type="ECO:0000256" key="2">
    <source>
        <dbReference type="SAM" id="Coils"/>
    </source>
</evidence>
<dbReference type="InterPro" id="IPR032820">
    <property type="entry name" value="ATPase_put"/>
</dbReference>
<evidence type="ECO:0000313" key="4">
    <source>
        <dbReference type="EMBL" id="RIJ32926.1"/>
    </source>
</evidence>
<keyword evidence="1" id="KW-0406">Ion transport</keyword>
<dbReference type="AlphaFoldDB" id="A0A399RMM8"/>
<dbReference type="GO" id="GO:0045259">
    <property type="term" value="C:proton-transporting ATP synthase complex"/>
    <property type="evidence" value="ECO:0007669"/>
    <property type="project" value="UniProtKB-UniRule"/>
</dbReference>
<dbReference type="EMBL" id="QWFX01000005">
    <property type="protein sequence ID" value="RIJ32926.1"/>
    <property type="molecule type" value="Genomic_DNA"/>
</dbReference>
<dbReference type="RefSeq" id="WP_119375006.1">
    <property type="nucleotide sequence ID" value="NZ_QWFX01000005.1"/>
</dbReference>
<sequence>MSVSSGIQVFSMAGPERNDLSERIAKAQADRAAREAKKARRDAEMEGNVSAGGLALRYGAEFGASVFVGILIGLVIDHFFGTKPWGLLVMLGFGLAAGILNVIRAYRQLTANAQSQGSDQSDGPENGNQG</sequence>
<dbReference type="Pfam" id="PF09527">
    <property type="entry name" value="ATPase_gene1"/>
    <property type="match status" value="1"/>
</dbReference>
<organism evidence="4 5">
    <name type="scientific">Henriciella mobilis</name>
    <dbReference type="NCBI Taxonomy" id="2305467"/>
    <lineage>
        <taxon>Bacteria</taxon>
        <taxon>Pseudomonadati</taxon>
        <taxon>Pseudomonadota</taxon>
        <taxon>Alphaproteobacteria</taxon>
        <taxon>Hyphomonadales</taxon>
        <taxon>Hyphomonadaceae</taxon>
        <taxon>Henriciella</taxon>
    </lineage>
</organism>
<keyword evidence="3" id="KW-1133">Transmembrane helix</keyword>
<name>A0A399RMM8_9PROT</name>
<keyword evidence="5" id="KW-1185">Reference proteome</keyword>
<reference evidence="4 5" key="1">
    <citation type="submission" date="2018-08" db="EMBL/GenBank/DDBJ databases">
        <title>Henriciella mobilis sp. nov., isolated from seawater.</title>
        <authorList>
            <person name="Cheng H."/>
            <person name="Wu Y.-H."/>
            <person name="Xu X.-W."/>
            <person name="Guo L.-L."/>
        </authorList>
    </citation>
    <scope>NUCLEOTIDE SEQUENCE [LARGE SCALE GENOMIC DNA]</scope>
    <source>
        <strain evidence="4 5">JN25</strain>
    </source>
</reference>